<dbReference type="AlphaFoldDB" id="A0A166H1B9"/>
<keyword evidence="3" id="KW-1185">Reference proteome</keyword>
<name>A0A166H1B9_DAUCS</name>
<dbReference type="Proteomes" id="UP000077755">
    <property type="component" value="Chromosome 1"/>
</dbReference>
<feature type="compositionally biased region" description="Basic residues" evidence="1">
    <location>
        <begin position="19"/>
        <end position="28"/>
    </location>
</feature>
<feature type="compositionally biased region" description="Basic residues" evidence="1">
    <location>
        <begin position="1"/>
        <end position="12"/>
    </location>
</feature>
<feature type="compositionally biased region" description="Basic and acidic residues" evidence="1">
    <location>
        <begin position="45"/>
        <end position="58"/>
    </location>
</feature>
<accession>A0A166H1B9</accession>
<feature type="region of interest" description="Disordered" evidence="1">
    <location>
        <begin position="1"/>
        <end position="58"/>
    </location>
</feature>
<dbReference type="EMBL" id="CP093343">
    <property type="protein sequence ID" value="WOG83162.1"/>
    <property type="molecule type" value="Genomic_DNA"/>
</dbReference>
<proteinExistence type="predicted"/>
<dbReference type="Gramene" id="KZN09600">
    <property type="protein sequence ID" value="KZN09600"/>
    <property type="gene ID" value="DCAR_002256"/>
</dbReference>
<sequence length="180" mass="21649">MEKPENKKRRSRERPDHEKKRRKKKNHTLLKTTENKNFYPNQFYESDKNDRGRDKSDVNYHHCDREEEDFNHSAFSSSSEIIGESGIFDFPWLKDEDCMFRTDDVDQLCRSSLEDMASEEQMSFHLYFDHLQDTDDWIDMNQGSDKQGFCVDSKSDFDEENELGRMEYYIWTSVLNQPLN</sequence>
<reference evidence="2" key="2">
    <citation type="submission" date="2022-03" db="EMBL/GenBank/DDBJ databases">
        <title>Draft title - Genomic analysis of global carrot germplasm unveils the trajectory of domestication and the origin of high carotenoid orange carrot.</title>
        <authorList>
            <person name="Iorizzo M."/>
            <person name="Ellison S."/>
            <person name="Senalik D."/>
            <person name="Macko-Podgorni A."/>
            <person name="Grzebelus D."/>
            <person name="Bostan H."/>
            <person name="Rolling W."/>
            <person name="Curaba J."/>
            <person name="Simon P."/>
        </authorList>
    </citation>
    <scope>NUCLEOTIDE SEQUENCE</scope>
    <source>
        <tissue evidence="2">Leaf</tissue>
    </source>
</reference>
<feature type="compositionally biased region" description="Polar residues" evidence="1">
    <location>
        <begin position="29"/>
        <end position="44"/>
    </location>
</feature>
<organism evidence="2 3">
    <name type="scientific">Daucus carota subsp. sativus</name>
    <name type="common">Carrot</name>
    <dbReference type="NCBI Taxonomy" id="79200"/>
    <lineage>
        <taxon>Eukaryota</taxon>
        <taxon>Viridiplantae</taxon>
        <taxon>Streptophyta</taxon>
        <taxon>Embryophyta</taxon>
        <taxon>Tracheophyta</taxon>
        <taxon>Spermatophyta</taxon>
        <taxon>Magnoliopsida</taxon>
        <taxon>eudicotyledons</taxon>
        <taxon>Gunneridae</taxon>
        <taxon>Pentapetalae</taxon>
        <taxon>asterids</taxon>
        <taxon>campanulids</taxon>
        <taxon>Apiales</taxon>
        <taxon>Apiaceae</taxon>
        <taxon>Apioideae</taxon>
        <taxon>Scandiceae</taxon>
        <taxon>Daucinae</taxon>
        <taxon>Daucus</taxon>
        <taxon>Daucus sect. Daucus</taxon>
    </lineage>
</organism>
<protein>
    <submittedName>
        <fullName evidence="2">Uncharacterized protein</fullName>
    </submittedName>
</protein>
<evidence type="ECO:0000313" key="2">
    <source>
        <dbReference type="EMBL" id="WOG83162.1"/>
    </source>
</evidence>
<evidence type="ECO:0000256" key="1">
    <source>
        <dbReference type="SAM" id="MobiDB-lite"/>
    </source>
</evidence>
<evidence type="ECO:0000313" key="3">
    <source>
        <dbReference type="Proteomes" id="UP000077755"/>
    </source>
</evidence>
<gene>
    <name evidence="2" type="ORF">DCAR_0102336</name>
</gene>
<reference evidence="2" key="1">
    <citation type="journal article" date="2016" name="Nat. Genet.">
        <title>A high-quality carrot genome assembly provides new insights into carotenoid accumulation and asterid genome evolution.</title>
        <authorList>
            <person name="Iorizzo M."/>
            <person name="Ellison S."/>
            <person name="Senalik D."/>
            <person name="Zeng P."/>
            <person name="Satapoomin P."/>
            <person name="Huang J."/>
            <person name="Bowman M."/>
            <person name="Iovene M."/>
            <person name="Sanseverino W."/>
            <person name="Cavagnaro P."/>
            <person name="Yildiz M."/>
            <person name="Macko-Podgorni A."/>
            <person name="Moranska E."/>
            <person name="Grzebelus E."/>
            <person name="Grzebelus D."/>
            <person name="Ashrafi H."/>
            <person name="Zheng Z."/>
            <person name="Cheng S."/>
            <person name="Spooner D."/>
            <person name="Van Deynze A."/>
            <person name="Simon P."/>
        </authorList>
    </citation>
    <scope>NUCLEOTIDE SEQUENCE</scope>
    <source>
        <tissue evidence="2">Leaf</tissue>
    </source>
</reference>